<keyword evidence="5" id="KW-1185">Reference proteome</keyword>
<sequence>MCQRRGFRALVLAVILFFANALPSVPVATDPILVTATVPTVLPSLVTIYSVVPATDAVPDQETIVTTTIDGTATTITSTAIVAGSVTSTIISTISFGTSQVVVSTVGYSTIFGPDPTTATVPPISETAISTSATSPSSTLHTSEPVSTTSLVEQTTSLAALTTSSSAVTSSRSPSSTSTAVGANNSSSASTSSFHSKGLSTGAKAGIGVGVALVVILLIVLSFLLGQRYSRRRVNLSRATSDDISVEEKDTFQAGRPYETTGSQAASPALMTGRSHAYSTNTTAIGSDSPSVSGRSYDIPGSPPADNRYESSALSALPPITREDSQMYVGVPAHMSGSKRWSMKEFMK</sequence>
<reference evidence="4 5" key="1">
    <citation type="submission" date="2015-01" db="EMBL/GenBank/DDBJ databases">
        <title>The Genome Sequence of Capronia semiimmersa CBS27337.</title>
        <authorList>
            <consortium name="The Broad Institute Genomics Platform"/>
            <person name="Cuomo C."/>
            <person name="de Hoog S."/>
            <person name="Gorbushina A."/>
            <person name="Stielow B."/>
            <person name="Teixiera M."/>
            <person name="Abouelleil A."/>
            <person name="Chapman S.B."/>
            <person name="Priest M."/>
            <person name="Young S.K."/>
            <person name="Wortman J."/>
            <person name="Nusbaum C."/>
            <person name="Birren B."/>
        </authorList>
    </citation>
    <scope>NUCLEOTIDE SEQUENCE [LARGE SCALE GENOMIC DNA]</scope>
    <source>
        <strain evidence="4 5">CBS 27337</strain>
    </source>
</reference>
<feature type="chain" id="PRO_5002242703" description="Mid2 domain-containing protein" evidence="3">
    <location>
        <begin position="22"/>
        <end position="348"/>
    </location>
</feature>
<feature type="signal peptide" evidence="3">
    <location>
        <begin position="1"/>
        <end position="21"/>
    </location>
</feature>
<protein>
    <recommendedName>
        <fullName evidence="6">Mid2 domain-containing protein</fullName>
    </recommendedName>
</protein>
<feature type="compositionally biased region" description="Low complexity" evidence="1">
    <location>
        <begin position="129"/>
        <end position="143"/>
    </location>
</feature>
<keyword evidence="2" id="KW-0812">Transmembrane</keyword>
<keyword evidence="3" id="KW-0732">Signal</keyword>
<gene>
    <name evidence="4" type="ORF">PV04_04967</name>
</gene>
<feature type="transmembrane region" description="Helical" evidence="2">
    <location>
        <begin position="205"/>
        <end position="225"/>
    </location>
</feature>
<evidence type="ECO:0000313" key="4">
    <source>
        <dbReference type="EMBL" id="KIW69069.1"/>
    </source>
</evidence>
<feature type="region of interest" description="Disordered" evidence="1">
    <location>
        <begin position="129"/>
        <end position="148"/>
    </location>
</feature>
<evidence type="ECO:0000256" key="2">
    <source>
        <dbReference type="SAM" id="Phobius"/>
    </source>
</evidence>
<keyword evidence="2" id="KW-0472">Membrane</keyword>
<evidence type="ECO:0000256" key="1">
    <source>
        <dbReference type="SAM" id="MobiDB-lite"/>
    </source>
</evidence>
<dbReference type="HOGENOM" id="CLU_767334_0_0_1"/>
<dbReference type="Proteomes" id="UP000054266">
    <property type="component" value="Unassembled WGS sequence"/>
</dbReference>
<evidence type="ECO:0000313" key="5">
    <source>
        <dbReference type="Proteomes" id="UP000054266"/>
    </source>
</evidence>
<evidence type="ECO:0000256" key="3">
    <source>
        <dbReference type="SAM" id="SignalP"/>
    </source>
</evidence>
<accession>A0A0D2GAQ2</accession>
<dbReference type="AlphaFoldDB" id="A0A0D2GAQ2"/>
<feature type="region of interest" description="Disordered" evidence="1">
    <location>
        <begin position="163"/>
        <end position="195"/>
    </location>
</feature>
<feature type="compositionally biased region" description="Polar residues" evidence="1">
    <location>
        <begin position="280"/>
        <end position="294"/>
    </location>
</feature>
<name>A0A0D2GAQ2_9EURO</name>
<evidence type="ECO:0008006" key="6">
    <source>
        <dbReference type="Google" id="ProtNLM"/>
    </source>
</evidence>
<organism evidence="4 5">
    <name type="scientific">Phialophora macrospora</name>
    <dbReference type="NCBI Taxonomy" id="1851006"/>
    <lineage>
        <taxon>Eukaryota</taxon>
        <taxon>Fungi</taxon>
        <taxon>Dikarya</taxon>
        <taxon>Ascomycota</taxon>
        <taxon>Pezizomycotina</taxon>
        <taxon>Eurotiomycetes</taxon>
        <taxon>Chaetothyriomycetidae</taxon>
        <taxon>Chaetothyriales</taxon>
        <taxon>Herpotrichiellaceae</taxon>
        <taxon>Phialophora</taxon>
    </lineage>
</organism>
<keyword evidence="2" id="KW-1133">Transmembrane helix</keyword>
<proteinExistence type="predicted"/>
<feature type="compositionally biased region" description="Low complexity" evidence="1">
    <location>
        <begin position="163"/>
        <end position="193"/>
    </location>
</feature>
<dbReference type="EMBL" id="KN846958">
    <property type="protein sequence ID" value="KIW69069.1"/>
    <property type="molecule type" value="Genomic_DNA"/>
</dbReference>
<feature type="region of interest" description="Disordered" evidence="1">
    <location>
        <begin position="280"/>
        <end position="310"/>
    </location>
</feature>